<keyword evidence="1" id="KW-0812">Transmembrane</keyword>
<keyword evidence="1" id="KW-1133">Transmembrane helix</keyword>
<dbReference type="Proteomes" id="UP001160334">
    <property type="component" value="Unassembled WGS sequence"/>
</dbReference>
<dbReference type="EMBL" id="JARXVC010000011">
    <property type="protein sequence ID" value="MDH6282889.1"/>
    <property type="molecule type" value="Genomic_DNA"/>
</dbReference>
<keyword evidence="1" id="KW-0472">Membrane</keyword>
<name>A0ABT6MEY8_9NOCA</name>
<evidence type="ECO:0000313" key="3">
    <source>
        <dbReference type="Proteomes" id="UP001160334"/>
    </source>
</evidence>
<gene>
    <name evidence="2" type="ORF">M2280_004126</name>
</gene>
<feature type="transmembrane region" description="Helical" evidence="1">
    <location>
        <begin position="25"/>
        <end position="44"/>
    </location>
</feature>
<dbReference type="RefSeq" id="WP_280762171.1">
    <property type="nucleotide sequence ID" value="NZ_JARXVC010000011.1"/>
</dbReference>
<sequence length="48" mass="5287">MSDTHILAVADKFHADCRRERSDKITGTATAIVLGLMLGSMPWWEAIA</sequence>
<evidence type="ECO:0000256" key="1">
    <source>
        <dbReference type="SAM" id="Phobius"/>
    </source>
</evidence>
<accession>A0ABT6MEY8</accession>
<evidence type="ECO:0008006" key="4">
    <source>
        <dbReference type="Google" id="ProtNLM"/>
    </source>
</evidence>
<keyword evidence="3" id="KW-1185">Reference proteome</keyword>
<proteinExistence type="predicted"/>
<comment type="caution">
    <text evidence="2">The sequence shown here is derived from an EMBL/GenBank/DDBJ whole genome shotgun (WGS) entry which is preliminary data.</text>
</comment>
<protein>
    <recommendedName>
        <fullName evidence="4">Transposase</fullName>
    </recommendedName>
</protein>
<reference evidence="2 3" key="1">
    <citation type="submission" date="2023-04" db="EMBL/GenBank/DDBJ databases">
        <title>Forest soil microbial communities from Buena Vista Peninsula, Colon Province, Panama.</title>
        <authorList>
            <person name="Bouskill N."/>
        </authorList>
    </citation>
    <scope>NUCLEOTIDE SEQUENCE [LARGE SCALE GENOMIC DNA]</scope>
    <source>
        <strain evidence="2 3">CFH S0262</strain>
    </source>
</reference>
<evidence type="ECO:0000313" key="2">
    <source>
        <dbReference type="EMBL" id="MDH6282889.1"/>
    </source>
</evidence>
<organism evidence="2 3">
    <name type="scientific">Prescottella agglutinans</name>
    <dbReference type="NCBI Taxonomy" id="1644129"/>
    <lineage>
        <taxon>Bacteria</taxon>
        <taxon>Bacillati</taxon>
        <taxon>Actinomycetota</taxon>
        <taxon>Actinomycetes</taxon>
        <taxon>Mycobacteriales</taxon>
        <taxon>Nocardiaceae</taxon>
        <taxon>Prescottella</taxon>
    </lineage>
</organism>